<dbReference type="GO" id="GO:0003677">
    <property type="term" value="F:DNA binding"/>
    <property type="evidence" value="ECO:0007669"/>
    <property type="project" value="UniProtKB-KW"/>
</dbReference>
<dbReference type="PANTHER" id="PTHR43133">
    <property type="entry name" value="RNA POLYMERASE ECF-TYPE SIGMA FACTO"/>
    <property type="match status" value="1"/>
</dbReference>
<proteinExistence type="inferred from homology"/>
<dbReference type="EMBL" id="CP037423">
    <property type="protein sequence ID" value="QDV41952.1"/>
    <property type="molecule type" value="Genomic_DNA"/>
</dbReference>
<gene>
    <name evidence="8" type="primary">rpoE_2</name>
    <name evidence="8" type="ORF">Enr13x_17950</name>
</gene>
<dbReference type="InterPro" id="IPR013325">
    <property type="entry name" value="RNA_pol_sigma_r2"/>
</dbReference>
<keyword evidence="9" id="KW-1185">Reference proteome</keyword>
<evidence type="ECO:0000256" key="3">
    <source>
        <dbReference type="ARBA" id="ARBA00023082"/>
    </source>
</evidence>
<evidence type="ECO:0000313" key="8">
    <source>
        <dbReference type="EMBL" id="QDV41952.1"/>
    </source>
</evidence>
<dbReference type="Proteomes" id="UP000319004">
    <property type="component" value="Chromosome"/>
</dbReference>
<feature type="domain" description="RNA polymerase sigma-70 region 2" evidence="6">
    <location>
        <begin position="32"/>
        <end position="100"/>
    </location>
</feature>
<evidence type="ECO:0000256" key="2">
    <source>
        <dbReference type="ARBA" id="ARBA00023015"/>
    </source>
</evidence>
<evidence type="ECO:0000313" key="9">
    <source>
        <dbReference type="Proteomes" id="UP000319004"/>
    </source>
</evidence>
<dbReference type="Gene3D" id="1.10.10.10">
    <property type="entry name" value="Winged helix-like DNA-binding domain superfamily/Winged helix DNA-binding domain"/>
    <property type="match status" value="1"/>
</dbReference>
<dbReference type="InterPro" id="IPR013324">
    <property type="entry name" value="RNA_pol_sigma_r3/r4-like"/>
</dbReference>
<dbReference type="NCBIfam" id="TIGR02937">
    <property type="entry name" value="sigma70-ECF"/>
    <property type="match status" value="1"/>
</dbReference>
<accession>A0A518HM63</accession>
<sequence length="223" mass="26031">MIAPSHFHHPDDLDAQLMFRIKNGEHEVFERLVRRNRSTVLRFIRHFQAPSLVDPEDLTQQVFLRVYKARHTYRATAKFSSWLYTITRNVVSNTNRQLARRREISIQGVSDAKFERQTPFEISVNSDPANNLIRSECRRAVHRAMTRLGRRQQEALRLVHFQGYSYLAAAQELMLSEMALKSLVQRARTGLKKSLQQEHGEDIDDMLRACAPCHRTSFALKRS</sequence>
<evidence type="ECO:0000256" key="5">
    <source>
        <dbReference type="ARBA" id="ARBA00023163"/>
    </source>
</evidence>
<dbReference type="GO" id="GO:0016987">
    <property type="term" value="F:sigma factor activity"/>
    <property type="evidence" value="ECO:0007669"/>
    <property type="project" value="UniProtKB-KW"/>
</dbReference>
<comment type="similarity">
    <text evidence="1">Belongs to the sigma-70 factor family. ECF subfamily.</text>
</comment>
<evidence type="ECO:0000256" key="1">
    <source>
        <dbReference type="ARBA" id="ARBA00010641"/>
    </source>
</evidence>
<evidence type="ECO:0000256" key="4">
    <source>
        <dbReference type="ARBA" id="ARBA00023125"/>
    </source>
</evidence>
<dbReference type="RefSeq" id="WP_145385611.1">
    <property type="nucleotide sequence ID" value="NZ_CP037423.1"/>
</dbReference>
<dbReference type="SUPFAM" id="SSF88946">
    <property type="entry name" value="Sigma2 domain of RNA polymerase sigma factors"/>
    <property type="match status" value="1"/>
</dbReference>
<organism evidence="8 9">
    <name type="scientific">Stieleria neptunia</name>
    <dbReference type="NCBI Taxonomy" id="2527979"/>
    <lineage>
        <taxon>Bacteria</taxon>
        <taxon>Pseudomonadati</taxon>
        <taxon>Planctomycetota</taxon>
        <taxon>Planctomycetia</taxon>
        <taxon>Pirellulales</taxon>
        <taxon>Pirellulaceae</taxon>
        <taxon>Stieleria</taxon>
    </lineage>
</organism>
<dbReference type="InterPro" id="IPR014284">
    <property type="entry name" value="RNA_pol_sigma-70_dom"/>
</dbReference>
<keyword evidence="4" id="KW-0238">DNA-binding</keyword>
<dbReference type="AlphaFoldDB" id="A0A518HM63"/>
<evidence type="ECO:0000259" key="7">
    <source>
        <dbReference type="Pfam" id="PF08281"/>
    </source>
</evidence>
<dbReference type="InterPro" id="IPR036388">
    <property type="entry name" value="WH-like_DNA-bd_sf"/>
</dbReference>
<dbReference type="InterPro" id="IPR039425">
    <property type="entry name" value="RNA_pol_sigma-70-like"/>
</dbReference>
<dbReference type="Pfam" id="PF08281">
    <property type="entry name" value="Sigma70_r4_2"/>
    <property type="match status" value="1"/>
</dbReference>
<feature type="domain" description="RNA polymerase sigma factor 70 region 4 type 2" evidence="7">
    <location>
        <begin position="139"/>
        <end position="188"/>
    </location>
</feature>
<dbReference type="Gene3D" id="1.10.1740.10">
    <property type="match status" value="1"/>
</dbReference>
<dbReference type="OrthoDB" id="9785675at2"/>
<dbReference type="KEGG" id="snep:Enr13x_17950"/>
<dbReference type="PANTHER" id="PTHR43133:SF8">
    <property type="entry name" value="RNA POLYMERASE SIGMA FACTOR HI_1459-RELATED"/>
    <property type="match status" value="1"/>
</dbReference>
<dbReference type="SUPFAM" id="SSF88659">
    <property type="entry name" value="Sigma3 and sigma4 domains of RNA polymerase sigma factors"/>
    <property type="match status" value="1"/>
</dbReference>
<evidence type="ECO:0000259" key="6">
    <source>
        <dbReference type="Pfam" id="PF04542"/>
    </source>
</evidence>
<dbReference type="InterPro" id="IPR007627">
    <property type="entry name" value="RNA_pol_sigma70_r2"/>
</dbReference>
<protein>
    <submittedName>
        <fullName evidence="8">ECF RNA polymerase sigma-E factor</fullName>
    </submittedName>
</protein>
<keyword evidence="2" id="KW-0805">Transcription regulation</keyword>
<name>A0A518HM63_9BACT</name>
<dbReference type="Pfam" id="PF04542">
    <property type="entry name" value="Sigma70_r2"/>
    <property type="match status" value="1"/>
</dbReference>
<dbReference type="InterPro" id="IPR013249">
    <property type="entry name" value="RNA_pol_sigma70_r4_t2"/>
</dbReference>
<keyword evidence="3" id="KW-0731">Sigma factor</keyword>
<reference evidence="8 9" key="1">
    <citation type="submission" date="2019-03" db="EMBL/GenBank/DDBJ databases">
        <title>Deep-cultivation of Planctomycetes and their phenomic and genomic characterization uncovers novel biology.</title>
        <authorList>
            <person name="Wiegand S."/>
            <person name="Jogler M."/>
            <person name="Boedeker C."/>
            <person name="Pinto D."/>
            <person name="Vollmers J."/>
            <person name="Rivas-Marin E."/>
            <person name="Kohn T."/>
            <person name="Peeters S.H."/>
            <person name="Heuer A."/>
            <person name="Rast P."/>
            <person name="Oberbeckmann S."/>
            <person name="Bunk B."/>
            <person name="Jeske O."/>
            <person name="Meyerdierks A."/>
            <person name="Storesund J.E."/>
            <person name="Kallscheuer N."/>
            <person name="Luecker S."/>
            <person name="Lage O.M."/>
            <person name="Pohl T."/>
            <person name="Merkel B.J."/>
            <person name="Hornburger P."/>
            <person name="Mueller R.-W."/>
            <person name="Bruemmer F."/>
            <person name="Labrenz M."/>
            <person name="Spormann A.M."/>
            <person name="Op den Camp H."/>
            <person name="Overmann J."/>
            <person name="Amann R."/>
            <person name="Jetten M.S.M."/>
            <person name="Mascher T."/>
            <person name="Medema M.H."/>
            <person name="Devos D.P."/>
            <person name="Kaster A.-K."/>
            <person name="Ovreas L."/>
            <person name="Rohde M."/>
            <person name="Galperin M.Y."/>
            <person name="Jogler C."/>
        </authorList>
    </citation>
    <scope>NUCLEOTIDE SEQUENCE [LARGE SCALE GENOMIC DNA]</scope>
    <source>
        <strain evidence="8 9">Enr13</strain>
    </source>
</reference>
<dbReference type="GO" id="GO:0006352">
    <property type="term" value="P:DNA-templated transcription initiation"/>
    <property type="evidence" value="ECO:0007669"/>
    <property type="project" value="InterPro"/>
</dbReference>
<keyword evidence="5" id="KW-0804">Transcription</keyword>